<feature type="non-terminal residue" evidence="1">
    <location>
        <position position="26"/>
    </location>
</feature>
<accession>A0A484LLD7</accession>
<gene>
    <name evidence="1" type="ORF">CCAM_LOCUS19041</name>
</gene>
<dbReference type="EMBL" id="OOIL02001653">
    <property type="protein sequence ID" value="VFQ77265.1"/>
    <property type="molecule type" value="Genomic_DNA"/>
</dbReference>
<evidence type="ECO:0000313" key="1">
    <source>
        <dbReference type="EMBL" id="VFQ77265.1"/>
    </source>
</evidence>
<protein>
    <submittedName>
        <fullName evidence="1">Uncharacterized protein</fullName>
    </submittedName>
</protein>
<reference evidence="1 2" key="1">
    <citation type="submission" date="2018-04" db="EMBL/GenBank/DDBJ databases">
        <authorList>
            <person name="Vogel A."/>
        </authorList>
    </citation>
    <scope>NUCLEOTIDE SEQUENCE [LARGE SCALE GENOMIC DNA]</scope>
</reference>
<proteinExistence type="predicted"/>
<evidence type="ECO:0000313" key="2">
    <source>
        <dbReference type="Proteomes" id="UP000595140"/>
    </source>
</evidence>
<sequence length="26" mass="3191">MEHCNVDEDEPTNRRLYSDLMLLPWL</sequence>
<keyword evidence="2" id="KW-1185">Reference proteome</keyword>
<dbReference type="Proteomes" id="UP000595140">
    <property type="component" value="Unassembled WGS sequence"/>
</dbReference>
<dbReference type="AlphaFoldDB" id="A0A484LLD7"/>
<organism evidence="1 2">
    <name type="scientific">Cuscuta campestris</name>
    <dbReference type="NCBI Taxonomy" id="132261"/>
    <lineage>
        <taxon>Eukaryota</taxon>
        <taxon>Viridiplantae</taxon>
        <taxon>Streptophyta</taxon>
        <taxon>Embryophyta</taxon>
        <taxon>Tracheophyta</taxon>
        <taxon>Spermatophyta</taxon>
        <taxon>Magnoliopsida</taxon>
        <taxon>eudicotyledons</taxon>
        <taxon>Gunneridae</taxon>
        <taxon>Pentapetalae</taxon>
        <taxon>asterids</taxon>
        <taxon>lamiids</taxon>
        <taxon>Solanales</taxon>
        <taxon>Convolvulaceae</taxon>
        <taxon>Cuscuteae</taxon>
        <taxon>Cuscuta</taxon>
        <taxon>Cuscuta subgen. Grammica</taxon>
        <taxon>Cuscuta sect. Cleistogrammica</taxon>
    </lineage>
</organism>
<name>A0A484LLD7_9ASTE</name>